<dbReference type="RefSeq" id="XP_020053775.1">
    <property type="nucleotide sequence ID" value="XM_020199863.1"/>
</dbReference>
<dbReference type="Pfam" id="PF03663">
    <property type="entry name" value="Glyco_hydro_76"/>
    <property type="match status" value="1"/>
</dbReference>
<keyword evidence="1" id="KW-0732">Signal</keyword>
<dbReference type="OMA" id="KNAISIW"/>
<evidence type="ECO:0000256" key="1">
    <source>
        <dbReference type="SAM" id="SignalP"/>
    </source>
</evidence>
<dbReference type="Proteomes" id="UP000184546">
    <property type="component" value="Unassembled WGS sequence"/>
</dbReference>
<dbReference type="VEuPathDB" id="FungiDB:ASPACDRAFT_32205"/>
<protein>
    <recommendedName>
        <fullName evidence="4">Glycoside hydrolase family 76 protein</fullName>
    </recommendedName>
</protein>
<dbReference type="GeneID" id="30973677"/>
<dbReference type="InterPro" id="IPR008928">
    <property type="entry name" value="6-hairpin_glycosidase_sf"/>
</dbReference>
<dbReference type="AlphaFoldDB" id="A0A1L9WMN7"/>
<sequence>MIVKTSLASLLCLQGALAATDYLSNAKAAVTTLQKWYNPSTGLWDTTGWWNSANCLTVLADLTALDASQLSANAAVFANTLTRAQGSTAARAVKREAHARAHASRSNPHRLARRAYPGFINDYYDDEAWWALAWIQVYDLTQETRYLTTAASIFADMTTGWNATCGGQWWDKPHTQNGAIENELFLSVAAHLGRRIPAQAGYYKEWAAQSWSWFARSGLINDQHTINNGLDLGSCRNDGGTVWTYNQGVILGALVEMAQLFGDGSYVSTAQQIASAAMSALGNADGVLTEPCEPNCTGDAPQFKGVFMRNLAVLYKAAPSDQIRSFLLKNADSIWEKDRGDGDALGGTWSGPFASADASTQSSACDALVAAAAVSQ</sequence>
<dbReference type="Gene3D" id="1.50.10.20">
    <property type="match status" value="1"/>
</dbReference>
<dbReference type="STRING" id="690307.A0A1L9WMN7"/>
<dbReference type="GO" id="GO:0005975">
    <property type="term" value="P:carbohydrate metabolic process"/>
    <property type="evidence" value="ECO:0007669"/>
    <property type="project" value="InterPro"/>
</dbReference>
<dbReference type="InterPro" id="IPR005198">
    <property type="entry name" value="Glyco_hydro_76"/>
</dbReference>
<gene>
    <name evidence="2" type="ORF">ASPACDRAFT_32205</name>
</gene>
<dbReference type="EMBL" id="KV878982">
    <property type="protein sequence ID" value="OJJ97435.1"/>
    <property type="molecule type" value="Genomic_DNA"/>
</dbReference>
<dbReference type="InterPro" id="IPR053169">
    <property type="entry name" value="MUG_Protein"/>
</dbReference>
<organism evidence="2 3">
    <name type="scientific">Aspergillus aculeatus (strain ATCC 16872 / CBS 172.66 / WB 5094)</name>
    <dbReference type="NCBI Taxonomy" id="690307"/>
    <lineage>
        <taxon>Eukaryota</taxon>
        <taxon>Fungi</taxon>
        <taxon>Dikarya</taxon>
        <taxon>Ascomycota</taxon>
        <taxon>Pezizomycotina</taxon>
        <taxon>Eurotiomycetes</taxon>
        <taxon>Eurotiomycetidae</taxon>
        <taxon>Eurotiales</taxon>
        <taxon>Aspergillaceae</taxon>
        <taxon>Aspergillus</taxon>
        <taxon>Aspergillus subgen. Circumdati</taxon>
    </lineage>
</organism>
<evidence type="ECO:0000313" key="3">
    <source>
        <dbReference type="Proteomes" id="UP000184546"/>
    </source>
</evidence>
<feature type="signal peptide" evidence="1">
    <location>
        <begin position="1"/>
        <end position="18"/>
    </location>
</feature>
<dbReference type="OrthoDB" id="9984024at2759"/>
<reference evidence="3" key="1">
    <citation type="journal article" date="2017" name="Genome Biol.">
        <title>Comparative genomics reveals high biological diversity and specific adaptations in the industrially and medically important fungal genus Aspergillus.</title>
        <authorList>
            <person name="de Vries R.P."/>
            <person name="Riley R."/>
            <person name="Wiebenga A."/>
            <person name="Aguilar-Osorio G."/>
            <person name="Amillis S."/>
            <person name="Uchima C.A."/>
            <person name="Anderluh G."/>
            <person name="Asadollahi M."/>
            <person name="Askin M."/>
            <person name="Barry K."/>
            <person name="Battaglia E."/>
            <person name="Bayram O."/>
            <person name="Benocci T."/>
            <person name="Braus-Stromeyer S.A."/>
            <person name="Caldana C."/>
            <person name="Canovas D."/>
            <person name="Cerqueira G.C."/>
            <person name="Chen F."/>
            <person name="Chen W."/>
            <person name="Choi C."/>
            <person name="Clum A."/>
            <person name="Dos Santos R.A."/>
            <person name="Damasio A.R."/>
            <person name="Diallinas G."/>
            <person name="Emri T."/>
            <person name="Fekete E."/>
            <person name="Flipphi M."/>
            <person name="Freyberg S."/>
            <person name="Gallo A."/>
            <person name="Gournas C."/>
            <person name="Habgood R."/>
            <person name="Hainaut M."/>
            <person name="Harispe M.L."/>
            <person name="Henrissat B."/>
            <person name="Hilden K.S."/>
            <person name="Hope R."/>
            <person name="Hossain A."/>
            <person name="Karabika E."/>
            <person name="Karaffa L."/>
            <person name="Karanyi Z."/>
            <person name="Krasevec N."/>
            <person name="Kuo A."/>
            <person name="Kusch H."/>
            <person name="LaButti K."/>
            <person name="Lagendijk E.L."/>
            <person name="Lapidus A."/>
            <person name="Levasseur A."/>
            <person name="Lindquist E."/>
            <person name="Lipzen A."/>
            <person name="Logrieco A.F."/>
            <person name="MacCabe A."/>
            <person name="Maekelae M.R."/>
            <person name="Malavazi I."/>
            <person name="Melin P."/>
            <person name="Meyer V."/>
            <person name="Mielnichuk N."/>
            <person name="Miskei M."/>
            <person name="Molnar A.P."/>
            <person name="Mule G."/>
            <person name="Ngan C.Y."/>
            <person name="Orejas M."/>
            <person name="Orosz E."/>
            <person name="Ouedraogo J.P."/>
            <person name="Overkamp K.M."/>
            <person name="Park H.-S."/>
            <person name="Perrone G."/>
            <person name="Piumi F."/>
            <person name="Punt P.J."/>
            <person name="Ram A.F."/>
            <person name="Ramon A."/>
            <person name="Rauscher S."/>
            <person name="Record E."/>
            <person name="Riano-Pachon D.M."/>
            <person name="Robert V."/>
            <person name="Roehrig J."/>
            <person name="Ruller R."/>
            <person name="Salamov A."/>
            <person name="Salih N.S."/>
            <person name="Samson R.A."/>
            <person name="Sandor E."/>
            <person name="Sanguinetti M."/>
            <person name="Schuetze T."/>
            <person name="Sepcic K."/>
            <person name="Shelest E."/>
            <person name="Sherlock G."/>
            <person name="Sophianopoulou V."/>
            <person name="Squina F.M."/>
            <person name="Sun H."/>
            <person name="Susca A."/>
            <person name="Todd R.B."/>
            <person name="Tsang A."/>
            <person name="Unkles S.E."/>
            <person name="van de Wiele N."/>
            <person name="van Rossen-Uffink D."/>
            <person name="Oliveira J.V."/>
            <person name="Vesth T.C."/>
            <person name="Visser J."/>
            <person name="Yu J.-H."/>
            <person name="Zhou M."/>
            <person name="Andersen M.R."/>
            <person name="Archer D.B."/>
            <person name="Baker S.E."/>
            <person name="Benoit I."/>
            <person name="Brakhage A.A."/>
            <person name="Braus G.H."/>
            <person name="Fischer R."/>
            <person name="Frisvad J.C."/>
            <person name="Goldman G.H."/>
            <person name="Houbraken J."/>
            <person name="Oakley B."/>
            <person name="Pocsi I."/>
            <person name="Scazzocchio C."/>
            <person name="Seiboth B."/>
            <person name="vanKuyk P.A."/>
            <person name="Wortman J."/>
            <person name="Dyer P.S."/>
            <person name="Grigoriev I.V."/>
        </authorList>
    </citation>
    <scope>NUCLEOTIDE SEQUENCE [LARGE SCALE GENOMIC DNA]</scope>
    <source>
        <strain evidence="3">ATCC 16872 / CBS 172.66 / WB 5094</strain>
    </source>
</reference>
<name>A0A1L9WMN7_ASPA1</name>
<keyword evidence="3" id="KW-1185">Reference proteome</keyword>
<dbReference type="PANTHER" id="PTHR47791:SF1">
    <property type="entry name" value="ENDO MANNANASE, GH76 FAMILY (EUROFUNG)"/>
    <property type="match status" value="1"/>
</dbReference>
<feature type="chain" id="PRO_5012182994" description="Glycoside hydrolase family 76 protein" evidence="1">
    <location>
        <begin position="19"/>
        <end position="376"/>
    </location>
</feature>
<evidence type="ECO:0008006" key="4">
    <source>
        <dbReference type="Google" id="ProtNLM"/>
    </source>
</evidence>
<proteinExistence type="predicted"/>
<accession>A0A1L9WMN7</accession>
<dbReference type="PANTHER" id="PTHR47791">
    <property type="entry name" value="MEIOTICALLY UP-REGULATED GENE 191 PROTEIN"/>
    <property type="match status" value="1"/>
</dbReference>
<evidence type="ECO:0000313" key="2">
    <source>
        <dbReference type="EMBL" id="OJJ97435.1"/>
    </source>
</evidence>
<dbReference type="SUPFAM" id="SSF48208">
    <property type="entry name" value="Six-hairpin glycosidases"/>
    <property type="match status" value="1"/>
</dbReference>